<dbReference type="STRING" id="41875.K8FCZ9"/>
<name>K8FCZ9_9CHLO</name>
<evidence type="ECO:0000313" key="1">
    <source>
        <dbReference type="EMBL" id="CCO19983.1"/>
    </source>
</evidence>
<proteinExistence type="predicted"/>
<dbReference type="PANTHER" id="PTHR46586">
    <property type="entry name" value="ANKYRIN REPEAT-CONTAINING PROTEIN"/>
    <property type="match status" value="1"/>
</dbReference>
<dbReference type="KEGG" id="bpg:Bathy15g01970"/>
<dbReference type="RefSeq" id="XP_007508897.1">
    <property type="nucleotide sequence ID" value="XM_007508835.1"/>
</dbReference>
<keyword evidence="2" id="KW-1185">Reference proteome</keyword>
<dbReference type="Pfam" id="PF12796">
    <property type="entry name" value="Ank_2"/>
    <property type="match status" value="2"/>
</dbReference>
<evidence type="ECO:0000313" key="2">
    <source>
        <dbReference type="Proteomes" id="UP000198341"/>
    </source>
</evidence>
<dbReference type="Proteomes" id="UP000198341">
    <property type="component" value="Chromosome 15"/>
</dbReference>
<dbReference type="InterPro" id="IPR002110">
    <property type="entry name" value="Ankyrin_rpt"/>
</dbReference>
<sequence>MSGGERVTCAMVTTRARKRKVGERDSLWDLVVKNDDISLTHIVPRLNQTEVKFLYDVNSETRKLIKRSSRAGDLEKGFRVYEMSSISTLEVALENKSLWPRWWDETDFCREVAETNKLELLKWAREEKNCEWDIMTINMAASQGNLEMVKYCVANECPIDERACAWAASQGHLECLKYLCEVAKAPWDWRIAAWAAENVYLHILEYLVDRKYNKYNELACVYAAMNGHLDCLRYLHETAKAPWDEVAIRSAHEENHPECVQYLLDNNCPLPLDWRYEDGELHVPESESESES</sequence>
<organism evidence="1 2">
    <name type="scientific">Bathycoccus prasinos</name>
    <dbReference type="NCBI Taxonomy" id="41875"/>
    <lineage>
        <taxon>Eukaryota</taxon>
        <taxon>Viridiplantae</taxon>
        <taxon>Chlorophyta</taxon>
        <taxon>Mamiellophyceae</taxon>
        <taxon>Mamiellales</taxon>
        <taxon>Bathycoccaceae</taxon>
        <taxon>Bathycoccus</taxon>
    </lineage>
</organism>
<dbReference type="SUPFAM" id="SSF48403">
    <property type="entry name" value="Ankyrin repeat"/>
    <property type="match status" value="1"/>
</dbReference>
<dbReference type="InterPro" id="IPR036770">
    <property type="entry name" value="Ankyrin_rpt-contain_sf"/>
</dbReference>
<dbReference type="Gene3D" id="1.25.40.20">
    <property type="entry name" value="Ankyrin repeat-containing domain"/>
    <property type="match status" value="1"/>
</dbReference>
<dbReference type="PANTHER" id="PTHR46586:SF3">
    <property type="entry name" value="ANKYRIN REPEAT-CONTAINING PROTEIN"/>
    <property type="match status" value="1"/>
</dbReference>
<dbReference type="OrthoDB" id="194358at2759"/>
<dbReference type="AlphaFoldDB" id="K8FCZ9"/>
<dbReference type="EMBL" id="FO082264">
    <property type="protein sequence ID" value="CCO19983.1"/>
    <property type="molecule type" value="Genomic_DNA"/>
</dbReference>
<protein>
    <submittedName>
        <fullName evidence="1">Uncharacterized protein</fullName>
    </submittedName>
</protein>
<dbReference type="InterPro" id="IPR052050">
    <property type="entry name" value="SecEffector_AnkRepeat"/>
</dbReference>
<gene>
    <name evidence="1" type="ordered locus">Bathy15g01970</name>
</gene>
<reference evidence="1 2" key="1">
    <citation type="submission" date="2011-10" db="EMBL/GenBank/DDBJ databases">
        <authorList>
            <person name="Genoscope - CEA"/>
        </authorList>
    </citation>
    <scope>NUCLEOTIDE SEQUENCE [LARGE SCALE GENOMIC DNA]</scope>
    <source>
        <strain evidence="1 2">RCC 1105</strain>
    </source>
</reference>
<dbReference type="GeneID" id="19011421"/>
<accession>K8FCZ9</accession>